<dbReference type="EMBL" id="SNRY01000287">
    <property type="protein sequence ID" value="KAA6343126.1"/>
    <property type="molecule type" value="Genomic_DNA"/>
</dbReference>
<accession>A0A5J4SAB1</accession>
<reference evidence="1" key="1">
    <citation type="submission" date="2019-03" db="EMBL/GenBank/DDBJ databases">
        <title>Single cell metagenomics reveals metabolic interactions within the superorganism composed of flagellate Streblomastix strix and complex community of Bacteroidetes bacteria on its surface.</title>
        <authorList>
            <person name="Treitli S.C."/>
            <person name="Kolisko M."/>
            <person name="Husnik F."/>
            <person name="Keeling P."/>
            <person name="Hampl V."/>
        </authorList>
    </citation>
    <scope>NUCLEOTIDE SEQUENCE</scope>
    <source>
        <strain evidence="1">STM</strain>
    </source>
</reference>
<protein>
    <submittedName>
        <fullName evidence="1">Uncharacterized protein</fullName>
    </submittedName>
</protein>
<evidence type="ECO:0000313" key="1">
    <source>
        <dbReference type="EMBL" id="KAA6343126.1"/>
    </source>
</evidence>
<dbReference type="AlphaFoldDB" id="A0A5J4SAB1"/>
<gene>
    <name evidence="1" type="ORF">EZS27_009192</name>
</gene>
<organism evidence="1">
    <name type="scientific">termite gut metagenome</name>
    <dbReference type="NCBI Taxonomy" id="433724"/>
    <lineage>
        <taxon>unclassified sequences</taxon>
        <taxon>metagenomes</taxon>
        <taxon>organismal metagenomes</taxon>
    </lineage>
</organism>
<proteinExistence type="predicted"/>
<comment type="caution">
    <text evidence="1">The sequence shown here is derived from an EMBL/GenBank/DDBJ whole genome shotgun (WGS) entry which is preliminary data.</text>
</comment>
<name>A0A5J4SAB1_9ZZZZ</name>
<sequence length="66" mass="7521">MDYKKLELLVNQCGREGLIHRYKILVRSLGKIIEQLSEEKKSEDASSVSDAVIIVNDIIECLEESK</sequence>